<dbReference type="PROSITE" id="PS50835">
    <property type="entry name" value="IG_LIKE"/>
    <property type="match status" value="1"/>
</dbReference>
<comment type="caution">
    <text evidence="12">Lacks conserved residue(s) required for the propagation of feature annotation.</text>
</comment>
<dbReference type="GO" id="GO:0007411">
    <property type="term" value="P:axon guidance"/>
    <property type="evidence" value="ECO:0007669"/>
    <property type="project" value="TreeGrafter"/>
</dbReference>
<dbReference type="Gene3D" id="3.30.1680.10">
    <property type="entry name" value="ligand-binding face of the semaphorins, domain 2"/>
    <property type="match status" value="1"/>
</dbReference>
<feature type="signal peptide" evidence="14">
    <location>
        <begin position="1"/>
        <end position="21"/>
    </location>
</feature>
<organism evidence="17 18">
    <name type="scientific">Sparus aurata</name>
    <name type="common">Gilthead sea bream</name>
    <dbReference type="NCBI Taxonomy" id="8175"/>
    <lineage>
        <taxon>Eukaryota</taxon>
        <taxon>Metazoa</taxon>
        <taxon>Chordata</taxon>
        <taxon>Craniata</taxon>
        <taxon>Vertebrata</taxon>
        <taxon>Euteleostomi</taxon>
        <taxon>Actinopterygii</taxon>
        <taxon>Neopterygii</taxon>
        <taxon>Teleostei</taxon>
        <taxon>Neoteleostei</taxon>
        <taxon>Acanthomorphata</taxon>
        <taxon>Eupercaria</taxon>
        <taxon>Spariformes</taxon>
        <taxon>Sparidae</taxon>
        <taxon>Sparus</taxon>
    </lineage>
</organism>
<dbReference type="Gene3D" id="2.130.10.10">
    <property type="entry name" value="YVTN repeat-like/Quinoprotein amine dehydrogenase"/>
    <property type="match status" value="1"/>
</dbReference>
<feature type="domain" description="Ig-like" evidence="15">
    <location>
        <begin position="556"/>
        <end position="640"/>
    </location>
</feature>
<dbReference type="Ensembl" id="ENSSAUT00010046706.1">
    <property type="protein sequence ID" value="ENSSAUP00010044402.1"/>
    <property type="gene ID" value="ENSSAUG00010018580.1"/>
</dbReference>
<evidence type="ECO:0000313" key="17">
    <source>
        <dbReference type="Ensembl" id="ENSSAUP00010044402.1"/>
    </source>
</evidence>
<dbReference type="GO" id="GO:0071526">
    <property type="term" value="P:semaphorin-plexin signaling pathway"/>
    <property type="evidence" value="ECO:0007669"/>
    <property type="project" value="TreeGrafter"/>
</dbReference>
<evidence type="ECO:0000256" key="3">
    <source>
        <dbReference type="ARBA" id="ARBA00022473"/>
    </source>
</evidence>
<dbReference type="InterPro" id="IPR015943">
    <property type="entry name" value="WD40/YVTN_repeat-like_dom_sf"/>
</dbReference>
<dbReference type="GO" id="GO:0030335">
    <property type="term" value="P:positive regulation of cell migration"/>
    <property type="evidence" value="ECO:0007669"/>
    <property type="project" value="TreeGrafter"/>
</dbReference>
<dbReference type="InterPro" id="IPR013783">
    <property type="entry name" value="Ig-like_fold"/>
</dbReference>
<accession>A0A671WZR9</accession>
<dbReference type="Pfam" id="PF01437">
    <property type="entry name" value="PSI"/>
    <property type="match status" value="1"/>
</dbReference>
<dbReference type="Proteomes" id="UP000472265">
    <property type="component" value="Chromosome 21"/>
</dbReference>
<dbReference type="InParanoid" id="A0A671WZR9"/>
<feature type="chain" id="PRO_5025650498" description="Semaphorin-1A" evidence="14">
    <location>
        <begin position="22"/>
        <end position="781"/>
    </location>
</feature>
<reference evidence="17" key="2">
    <citation type="submission" date="2025-08" db="UniProtKB">
        <authorList>
            <consortium name="Ensembl"/>
        </authorList>
    </citation>
    <scope>IDENTIFICATION</scope>
</reference>
<dbReference type="FunFam" id="3.30.1680.10:FF:000016">
    <property type="entry name" value="Putative Semaphorin-6B"/>
    <property type="match status" value="1"/>
</dbReference>
<feature type="region of interest" description="Disordered" evidence="13">
    <location>
        <begin position="720"/>
        <end position="781"/>
    </location>
</feature>
<keyword evidence="5" id="KW-0221">Differentiation</keyword>
<reference evidence="17" key="3">
    <citation type="submission" date="2025-09" db="UniProtKB">
        <authorList>
            <consortium name="Ensembl"/>
        </authorList>
    </citation>
    <scope>IDENTIFICATION</scope>
</reference>
<dbReference type="SUPFAM" id="SSF101912">
    <property type="entry name" value="Sema domain"/>
    <property type="match status" value="1"/>
</dbReference>
<dbReference type="PROSITE" id="PS51004">
    <property type="entry name" value="SEMA"/>
    <property type="match status" value="1"/>
</dbReference>
<evidence type="ECO:0000256" key="12">
    <source>
        <dbReference type="PROSITE-ProRule" id="PRU00352"/>
    </source>
</evidence>
<feature type="compositionally biased region" description="Low complexity" evidence="13">
    <location>
        <begin position="752"/>
        <end position="768"/>
    </location>
</feature>
<keyword evidence="18" id="KW-1185">Reference proteome</keyword>
<dbReference type="GO" id="GO:0000122">
    <property type="term" value="P:negative regulation of transcription by RNA polymerase II"/>
    <property type="evidence" value="ECO:0007669"/>
    <property type="project" value="TreeGrafter"/>
</dbReference>
<evidence type="ECO:0000259" key="15">
    <source>
        <dbReference type="PROSITE" id="PS50835"/>
    </source>
</evidence>
<name>A0A671WZR9_SPAAU</name>
<dbReference type="SUPFAM" id="SSF48726">
    <property type="entry name" value="Immunoglobulin"/>
    <property type="match status" value="1"/>
</dbReference>
<dbReference type="GO" id="GO:0045499">
    <property type="term" value="F:chemorepellent activity"/>
    <property type="evidence" value="ECO:0007669"/>
    <property type="project" value="TreeGrafter"/>
</dbReference>
<dbReference type="InterPro" id="IPR007110">
    <property type="entry name" value="Ig-like_dom"/>
</dbReference>
<dbReference type="PANTHER" id="PTHR11036:SF135">
    <property type="entry name" value="SEMAPHORIN 4D ISOFORM X1-RELATED"/>
    <property type="match status" value="1"/>
</dbReference>
<dbReference type="SMART" id="SM00630">
    <property type="entry name" value="Sema"/>
    <property type="match status" value="1"/>
</dbReference>
<evidence type="ECO:0000256" key="11">
    <source>
        <dbReference type="ARBA" id="ARBA00074143"/>
    </source>
</evidence>
<dbReference type="PANTHER" id="PTHR11036">
    <property type="entry name" value="SEMAPHORIN"/>
    <property type="match status" value="1"/>
</dbReference>
<protein>
    <recommendedName>
        <fullName evidence="11">Semaphorin-1A</fullName>
    </recommendedName>
</protein>
<keyword evidence="6" id="KW-0524">Neurogenesis</keyword>
<comment type="subcellular location">
    <subcellularLocation>
        <location evidence="1">Membrane</location>
    </subcellularLocation>
</comment>
<evidence type="ECO:0000256" key="10">
    <source>
        <dbReference type="ARBA" id="ARBA00023180"/>
    </source>
</evidence>
<dbReference type="SMART" id="SM00423">
    <property type="entry name" value="PSI"/>
    <property type="match status" value="1"/>
</dbReference>
<reference evidence="17" key="1">
    <citation type="submission" date="2021-04" db="EMBL/GenBank/DDBJ databases">
        <authorList>
            <consortium name="Wellcome Sanger Institute Data Sharing"/>
        </authorList>
    </citation>
    <scope>NUCLEOTIDE SEQUENCE [LARGE SCALE GENOMIC DNA]</scope>
</reference>
<dbReference type="GO" id="GO:0043931">
    <property type="term" value="P:ossification involved in bone maturation"/>
    <property type="evidence" value="ECO:0007669"/>
    <property type="project" value="TreeGrafter"/>
</dbReference>
<dbReference type="InterPro" id="IPR001627">
    <property type="entry name" value="Semap_dom"/>
</dbReference>
<keyword evidence="7" id="KW-1133">Transmembrane helix</keyword>
<proteinExistence type="inferred from homology"/>
<evidence type="ECO:0000256" key="2">
    <source>
        <dbReference type="ARBA" id="ARBA00009492"/>
    </source>
</evidence>
<dbReference type="SUPFAM" id="SSF103575">
    <property type="entry name" value="Plexin repeat"/>
    <property type="match status" value="1"/>
</dbReference>
<dbReference type="InterPro" id="IPR002165">
    <property type="entry name" value="Plexin_repeat"/>
</dbReference>
<evidence type="ECO:0000313" key="18">
    <source>
        <dbReference type="Proteomes" id="UP000472265"/>
    </source>
</evidence>
<evidence type="ECO:0000256" key="9">
    <source>
        <dbReference type="ARBA" id="ARBA00023157"/>
    </source>
</evidence>
<evidence type="ECO:0000259" key="16">
    <source>
        <dbReference type="PROSITE" id="PS51004"/>
    </source>
</evidence>
<comment type="similarity">
    <text evidence="2">Belongs to the semaphorin family.</text>
</comment>
<dbReference type="GO" id="GO:0030215">
    <property type="term" value="F:semaphorin receptor binding"/>
    <property type="evidence" value="ECO:0007669"/>
    <property type="project" value="InterPro"/>
</dbReference>
<dbReference type="Gene3D" id="2.60.40.10">
    <property type="entry name" value="Immunoglobulins"/>
    <property type="match status" value="1"/>
</dbReference>
<evidence type="ECO:0000256" key="7">
    <source>
        <dbReference type="ARBA" id="ARBA00022989"/>
    </source>
</evidence>
<keyword evidence="14" id="KW-0732">Signal</keyword>
<dbReference type="InterPro" id="IPR027231">
    <property type="entry name" value="Semaphorin"/>
</dbReference>
<evidence type="ECO:0000256" key="4">
    <source>
        <dbReference type="ARBA" id="ARBA00022692"/>
    </source>
</evidence>
<dbReference type="GeneTree" id="ENSGT00940000165656"/>
<dbReference type="InterPro" id="IPR036179">
    <property type="entry name" value="Ig-like_dom_sf"/>
</dbReference>
<dbReference type="FunFam" id="2.130.10.10:FF:001703">
    <property type="entry name" value="Semaphorin 4e"/>
    <property type="match status" value="1"/>
</dbReference>
<evidence type="ECO:0000256" key="1">
    <source>
        <dbReference type="ARBA" id="ARBA00004370"/>
    </source>
</evidence>
<dbReference type="AlphaFoldDB" id="A0A671WZR9"/>
<keyword evidence="3" id="KW-0217">Developmental protein</keyword>
<evidence type="ECO:0000256" key="13">
    <source>
        <dbReference type="SAM" id="MobiDB-lite"/>
    </source>
</evidence>
<sequence>KRAMYPVLSLAVFWLLPLALTLEEDSPLDCRPRRSVPYRSENAQRFHEEGVFNYSTMLLREDLDLLVLGAREAVYALELKDISKKRTSVKWEVTPKQKDDCRNKGKDPEMDCKNYIRILHKTEDDRMYVCGTNAFDPECDYMSFADGTLTLENKREDGKGKCPFDPFQRYASIMFENNLYSATSMNFLGSEPVLMRSGLASIRTEFKSSWLHEPNFVSMTQMPEAMTSTIGDDDKVYLFFSETAVECDCYNKLVVSRVARVCKGDLGGLRTLQKKWTSFLKARMDCPVLESQLPYIIQDTYRWCDPQQDWKDCLFYAVFTPQSDTSDLSAVCAYRVSDISKVFAEGKYKTPVTVETSFVKWVMYSGDVPVPRPGACIDNEARKEGITETLGLPDRTLQFIKDRPLMDQVIQPIGQKPLLVRRGATFTRIVVNQVQGADGEKYKVMFVGTEEGTLLKAVNYDGEMFIIEEVQLFKNTEPIKILKFSNVTGQLYAGSDSGAAQVPLATCERSSSCMDCVLSRDPYCGWDKAARKCTLLSSSQGELIQSVKDGDASLCPDADPVKPLNKSIWPMGNLKLDCPPPSNMAKTNWERDGNHLTPADRLQFLQDGLLILNASQSDAGQYRCLSVERSKTSEHTTTVVEYQISIHPAGSGDGKAIYPQAQTDGPSVAGLQAAIGLLVVSLLALLTWNFYKGHLPLPWNCGKKKGEQSLDQEGLNSHVSYQQAPRSAQEEDKPVVVGRDNGTSNNNHSRGEAAVGAAEEENNASGVNLPSLQFIDDESEI</sequence>
<evidence type="ECO:0000256" key="14">
    <source>
        <dbReference type="SAM" id="SignalP"/>
    </source>
</evidence>
<keyword evidence="10" id="KW-0325">Glycoprotein</keyword>
<feature type="domain" description="Sema" evidence="16">
    <location>
        <begin position="33"/>
        <end position="504"/>
    </location>
</feature>
<dbReference type="GO" id="GO:0005615">
    <property type="term" value="C:extracellular space"/>
    <property type="evidence" value="ECO:0007669"/>
    <property type="project" value="TreeGrafter"/>
</dbReference>
<dbReference type="Pfam" id="PF01403">
    <property type="entry name" value="Sema"/>
    <property type="match status" value="1"/>
</dbReference>
<evidence type="ECO:0000256" key="8">
    <source>
        <dbReference type="ARBA" id="ARBA00023136"/>
    </source>
</evidence>
<gene>
    <name evidence="17" type="primary">sema4e</name>
</gene>
<dbReference type="GO" id="GO:0005886">
    <property type="term" value="C:plasma membrane"/>
    <property type="evidence" value="ECO:0007669"/>
    <property type="project" value="TreeGrafter"/>
</dbReference>
<dbReference type="InterPro" id="IPR016201">
    <property type="entry name" value="PSI"/>
</dbReference>
<evidence type="ECO:0000256" key="6">
    <source>
        <dbReference type="ARBA" id="ARBA00022902"/>
    </source>
</evidence>
<keyword evidence="9" id="KW-1015">Disulfide bond</keyword>
<evidence type="ECO:0000256" key="5">
    <source>
        <dbReference type="ARBA" id="ARBA00022782"/>
    </source>
</evidence>
<dbReference type="InterPro" id="IPR036352">
    <property type="entry name" value="Semap_dom_sf"/>
</dbReference>
<dbReference type="GO" id="GO:0001755">
    <property type="term" value="P:neural crest cell migration"/>
    <property type="evidence" value="ECO:0007669"/>
    <property type="project" value="TreeGrafter"/>
</dbReference>
<keyword evidence="4" id="KW-0812">Transmembrane</keyword>
<keyword evidence="8" id="KW-0472">Membrane</keyword>